<accession>A0A6A6TTJ1</accession>
<proteinExistence type="predicted"/>
<keyword evidence="2" id="KW-1185">Reference proteome</keyword>
<evidence type="ECO:0000313" key="1">
    <source>
        <dbReference type="EMBL" id="KAF2661944.1"/>
    </source>
</evidence>
<protein>
    <submittedName>
        <fullName evidence="1">Uncharacterized protein</fullName>
    </submittedName>
</protein>
<reference evidence="1" key="1">
    <citation type="journal article" date="2020" name="Stud. Mycol.">
        <title>101 Dothideomycetes genomes: a test case for predicting lifestyles and emergence of pathogens.</title>
        <authorList>
            <person name="Haridas S."/>
            <person name="Albert R."/>
            <person name="Binder M."/>
            <person name="Bloem J."/>
            <person name="Labutti K."/>
            <person name="Salamov A."/>
            <person name="Andreopoulos B."/>
            <person name="Baker S."/>
            <person name="Barry K."/>
            <person name="Bills G."/>
            <person name="Bluhm B."/>
            <person name="Cannon C."/>
            <person name="Castanera R."/>
            <person name="Culley D."/>
            <person name="Daum C."/>
            <person name="Ezra D."/>
            <person name="Gonzalez J."/>
            <person name="Henrissat B."/>
            <person name="Kuo A."/>
            <person name="Liang C."/>
            <person name="Lipzen A."/>
            <person name="Lutzoni F."/>
            <person name="Magnuson J."/>
            <person name="Mondo S."/>
            <person name="Nolan M."/>
            <person name="Ohm R."/>
            <person name="Pangilinan J."/>
            <person name="Park H.-J."/>
            <person name="Ramirez L."/>
            <person name="Alfaro M."/>
            <person name="Sun H."/>
            <person name="Tritt A."/>
            <person name="Yoshinaga Y."/>
            <person name="Zwiers L.-H."/>
            <person name="Turgeon B."/>
            <person name="Goodwin S."/>
            <person name="Spatafora J."/>
            <person name="Crous P."/>
            <person name="Grigoriev I."/>
        </authorList>
    </citation>
    <scope>NUCLEOTIDE SEQUENCE</scope>
    <source>
        <strain evidence="1">CBS 122681</strain>
    </source>
</reference>
<organism evidence="1 2">
    <name type="scientific">Lophiostoma macrostomum CBS 122681</name>
    <dbReference type="NCBI Taxonomy" id="1314788"/>
    <lineage>
        <taxon>Eukaryota</taxon>
        <taxon>Fungi</taxon>
        <taxon>Dikarya</taxon>
        <taxon>Ascomycota</taxon>
        <taxon>Pezizomycotina</taxon>
        <taxon>Dothideomycetes</taxon>
        <taxon>Pleosporomycetidae</taxon>
        <taxon>Pleosporales</taxon>
        <taxon>Lophiostomataceae</taxon>
        <taxon>Lophiostoma</taxon>
    </lineage>
</organism>
<gene>
    <name evidence="1" type="ORF">K491DRAFT_335627</name>
</gene>
<evidence type="ECO:0000313" key="2">
    <source>
        <dbReference type="Proteomes" id="UP000799324"/>
    </source>
</evidence>
<name>A0A6A6TTJ1_9PLEO</name>
<dbReference type="EMBL" id="MU004291">
    <property type="protein sequence ID" value="KAF2661944.1"/>
    <property type="molecule type" value="Genomic_DNA"/>
</dbReference>
<dbReference type="AlphaFoldDB" id="A0A6A6TTJ1"/>
<dbReference type="Proteomes" id="UP000799324">
    <property type="component" value="Unassembled WGS sequence"/>
</dbReference>
<sequence>MSCHGDALTHHVICYRSQGCRPATVPASSISGRNVSKMLYRRGTGSAAQESFSSADQSTGQHYLASCRHRSVGMLVPLFASAASLQDISLSSIFQLQVDIAGYFWYWMDNFTINHDVQERKKYGIEIEGSRISFRLTLSSVPIVVVHLLDYRDSARRGSNSTVHVPYDGILRVLETSNTCFDIDLDRCWTVAVLSDKLVISIGSQASHYNHCLKLANIRVGYQC</sequence>